<dbReference type="Gene3D" id="3.30.540.10">
    <property type="entry name" value="Fructose-1,6-Bisphosphatase, subunit A, domain 1"/>
    <property type="match status" value="1"/>
</dbReference>
<dbReference type="PANTHER" id="PTHR11556">
    <property type="entry name" value="FRUCTOSE-1,6-BISPHOSPHATASE-RELATED"/>
    <property type="match status" value="1"/>
</dbReference>
<dbReference type="InterPro" id="IPR028343">
    <property type="entry name" value="FBPtase"/>
</dbReference>
<dbReference type="Gene3D" id="3.40.190.80">
    <property type="match status" value="1"/>
</dbReference>
<dbReference type="PANTHER" id="PTHR11556:SF35">
    <property type="entry name" value="SEDOHEPTULOSE-1,7-BISPHOSPHATASE, CHLOROPLASTIC"/>
    <property type="match status" value="1"/>
</dbReference>
<feature type="domain" description="Fructose-1-6-bisphosphatase class 1 C-terminal" evidence="13">
    <location>
        <begin position="206"/>
        <end position="330"/>
    </location>
</feature>
<evidence type="ECO:0000256" key="2">
    <source>
        <dbReference type="ARBA" id="ARBA00001946"/>
    </source>
</evidence>
<dbReference type="InterPro" id="IPR044015">
    <property type="entry name" value="FBPase_C_dom"/>
</dbReference>
<evidence type="ECO:0000256" key="6">
    <source>
        <dbReference type="ARBA" id="ARBA00022490"/>
    </source>
</evidence>
<keyword evidence="6" id="KW-0963">Cytoplasm</keyword>
<evidence type="ECO:0000256" key="8">
    <source>
        <dbReference type="ARBA" id="ARBA00022801"/>
    </source>
</evidence>
<dbReference type="EMBL" id="JADAQX010000569">
    <property type="protein sequence ID" value="KAF8819876.1"/>
    <property type="molecule type" value="Genomic_DNA"/>
</dbReference>
<organism evidence="14 15">
    <name type="scientific">Cardiosporidium cionae</name>
    <dbReference type="NCBI Taxonomy" id="476202"/>
    <lineage>
        <taxon>Eukaryota</taxon>
        <taxon>Sar</taxon>
        <taxon>Alveolata</taxon>
        <taxon>Apicomplexa</taxon>
        <taxon>Aconoidasida</taxon>
        <taxon>Nephromycida</taxon>
        <taxon>Cardiosporidium</taxon>
    </lineage>
</organism>
<dbReference type="CDD" id="cd00354">
    <property type="entry name" value="FBPase"/>
    <property type="match status" value="1"/>
</dbReference>
<dbReference type="InterPro" id="IPR033391">
    <property type="entry name" value="FBPase_N"/>
</dbReference>
<evidence type="ECO:0000256" key="9">
    <source>
        <dbReference type="ARBA" id="ARBA00022842"/>
    </source>
</evidence>
<keyword evidence="9" id="KW-0460">Magnesium</keyword>
<dbReference type="NCBIfam" id="NF006778">
    <property type="entry name" value="PRK09293.1-1"/>
    <property type="match status" value="1"/>
</dbReference>
<keyword evidence="8 11" id="KW-0378">Hydrolase</keyword>
<keyword evidence="10 11" id="KW-0119">Carbohydrate metabolism</keyword>
<dbReference type="PIRSF" id="PIRSF500210">
    <property type="entry name" value="FBPtase"/>
    <property type="match status" value="1"/>
</dbReference>
<dbReference type="PRINTS" id="PR00115">
    <property type="entry name" value="F16BPHPHTASE"/>
</dbReference>
<gene>
    <name evidence="14" type="primary">fbp2</name>
    <name evidence="14" type="ORF">IE077_003867</name>
</gene>
<dbReference type="InterPro" id="IPR020548">
    <property type="entry name" value="Fructose_bisphosphatase_AS"/>
</dbReference>
<feature type="non-terminal residue" evidence="14">
    <location>
        <position position="1"/>
    </location>
</feature>
<dbReference type="Pfam" id="PF00316">
    <property type="entry name" value="FBPase"/>
    <property type="match status" value="1"/>
</dbReference>
<comment type="caution">
    <text evidence="14">The sequence shown here is derived from an EMBL/GenBank/DDBJ whole genome shotgun (WGS) entry which is preliminary data.</text>
</comment>
<dbReference type="Proteomes" id="UP000823046">
    <property type="component" value="Unassembled WGS sequence"/>
</dbReference>
<evidence type="ECO:0000256" key="7">
    <source>
        <dbReference type="ARBA" id="ARBA00022723"/>
    </source>
</evidence>
<proteinExistence type="inferred from homology"/>
<evidence type="ECO:0000259" key="13">
    <source>
        <dbReference type="Pfam" id="PF18913"/>
    </source>
</evidence>
<sequence>TTSAVAGTPSLELGEFLIANSHVFQTETELQLNQILTAIKLAAKIVNRELRKAGLADILGEYGNENIQGEQQKKLDVLANQTFKQALQNRKVVCGICSEEEEHFVPVNANAHCVLLMDPLDGSSNIDVNVSVGTIFSIYRRLSPIGTPVTSLDFLQSGRDQIAAGYVLYGSSTMLVFANKSSEVNGFTLDQSLGTFYLSHPSLMFPDTASVYSTNEGNLKSYPAGAQAFFRYCQEGCRYNLRYIGSLVSDFHRNLLQGGIYVYPSTSKDKLGKLRLLYEANPMAFLAEKAGGAASNGFVPILDILPKELHQRTPFIVGTLDLVQKYDEFMKILSPDVESQLSA</sequence>
<evidence type="ECO:0000256" key="11">
    <source>
        <dbReference type="RuleBase" id="RU000508"/>
    </source>
</evidence>
<feature type="domain" description="Fructose-1-6-bisphosphatase class I N-terminal" evidence="12">
    <location>
        <begin position="13"/>
        <end position="201"/>
    </location>
</feature>
<evidence type="ECO:0000259" key="12">
    <source>
        <dbReference type="Pfam" id="PF00316"/>
    </source>
</evidence>
<dbReference type="PROSITE" id="PS00124">
    <property type="entry name" value="FBPASE"/>
    <property type="match status" value="1"/>
</dbReference>
<dbReference type="InterPro" id="IPR000146">
    <property type="entry name" value="FBPase_class-1"/>
</dbReference>
<comment type="pathway">
    <text evidence="3">Carbohydrate biosynthesis; Calvin cycle.</text>
</comment>
<protein>
    <recommendedName>
        <fullName evidence="5">fructose-bisphosphatase</fullName>
        <ecNumber evidence="5">3.1.3.11</ecNumber>
    </recommendedName>
</protein>
<dbReference type="SUPFAM" id="SSF56655">
    <property type="entry name" value="Carbohydrate phosphatase"/>
    <property type="match status" value="1"/>
</dbReference>
<dbReference type="PIRSF" id="PIRSF000904">
    <property type="entry name" value="FBPtase_SBPase"/>
    <property type="match status" value="1"/>
</dbReference>
<evidence type="ECO:0000313" key="15">
    <source>
        <dbReference type="Proteomes" id="UP000823046"/>
    </source>
</evidence>
<evidence type="ECO:0000256" key="3">
    <source>
        <dbReference type="ARBA" id="ARBA00005215"/>
    </source>
</evidence>
<comment type="cofactor">
    <cofactor evidence="2">
        <name>Mg(2+)</name>
        <dbReference type="ChEBI" id="CHEBI:18420"/>
    </cofactor>
</comment>
<evidence type="ECO:0000313" key="14">
    <source>
        <dbReference type="EMBL" id="KAF8819876.1"/>
    </source>
</evidence>
<evidence type="ECO:0000256" key="4">
    <source>
        <dbReference type="ARBA" id="ARBA00010941"/>
    </source>
</evidence>
<comment type="catalytic activity">
    <reaction evidence="1">
        <text>beta-D-fructose 1,6-bisphosphate + H2O = beta-D-fructose 6-phosphate + phosphate</text>
        <dbReference type="Rhea" id="RHEA:11064"/>
        <dbReference type="ChEBI" id="CHEBI:15377"/>
        <dbReference type="ChEBI" id="CHEBI:32966"/>
        <dbReference type="ChEBI" id="CHEBI:43474"/>
        <dbReference type="ChEBI" id="CHEBI:57634"/>
        <dbReference type="EC" id="3.1.3.11"/>
    </reaction>
</comment>
<evidence type="ECO:0000256" key="5">
    <source>
        <dbReference type="ARBA" id="ARBA00013093"/>
    </source>
</evidence>
<accession>A0ABQ7J7B0</accession>
<name>A0ABQ7J7B0_9APIC</name>
<keyword evidence="15" id="KW-1185">Reference proteome</keyword>
<reference evidence="14 15" key="1">
    <citation type="journal article" date="2020" name="bioRxiv">
        <title>Metabolic contributions of an alphaproteobacterial endosymbiont in the apicomplexan Cardiosporidium cionae.</title>
        <authorList>
            <person name="Hunter E.S."/>
            <person name="Paight C.J."/>
            <person name="Lane C.E."/>
        </authorList>
    </citation>
    <scope>NUCLEOTIDE SEQUENCE [LARGE SCALE GENOMIC DNA]</scope>
    <source>
        <strain evidence="14">ESH_2018</strain>
    </source>
</reference>
<evidence type="ECO:0000256" key="10">
    <source>
        <dbReference type="ARBA" id="ARBA00023277"/>
    </source>
</evidence>
<comment type="similarity">
    <text evidence="4 11">Belongs to the FBPase class 1 family.</text>
</comment>
<dbReference type="EC" id="3.1.3.11" evidence="5"/>
<dbReference type="HAMAP" id="MF_01855">
    <property type="entry name" value="FBPase_class1"/>
    <property type="match status" value="1"/>
</dbReference>
<evidence type="ECO:0000256" key="1">
    <source>
        <dbReference type="ARBA" id="ARBA00001273"/>
    </source>
</evidence>
<dbReference type="Pfam" id="PF18913">
    <property type="entry name" value="FBPase_C"/>
    <property type="match status" value="1"/>
</dbReference>
<keyword evidence="7" id="KW-0479">Metal-binding</keyword>